<organism evidence="1 2">
    <name type="scientific">Caerostris extrusa</name>
    <name type="common">Bark spider</name>
    <name type="synonym">Caerostris bankana</name>
    <dbReference type="NCBI Taxonomy" id="172846"/>
    <lineage>
        <taxon>Eukaryota</taxon>
        <taxon>Metazoa</taxon>
        <taxon>Ecdysozoa</taxon>
        <taxon>Arthropoda</taxon>
        <taxon>Chelicerata</taxon>
        <taxon>Arachnida</taxon>
        <taxon>Araneae</taxon>
        <taxon>Araneomorphae</taxon>
        <taxon>Entelegynae</taxon>
        <taxon>Araneoidea</taxon>
        <taxon>Araneidae</taxon>
        <taxon>Caerostris</taxon>
    </lineage>
</organism>
<dbReference type="Proteomes" id="UP001054945">
    <property type="component" value="Unassembled WGS sequence"/>
</dbReference>
<reference evidence="1 2" key="1">
    <citation type="submission" date="2021-06" db="EMBL/GenBank/DDBJ databases">
        <title>Caerostris extrusa draft genome.</title>
        <authorList>
            <person name="Kono N."/>
            <person name="Arakawa K."/>
        </authorList>
    </citation>
    <scope>NUCLEOTIDE SEQUENCE [LARGE SCALE GENOMIC DNA]</scope>
</reference>
<sequence>MNKGSSFTVILLDHVNNEARILVGSKLDSLICHLFYEVVAEVQLHQDRHSQIVLDVELPDETMVQVEVAGVVHLPVKRVLGHSGKGIVGQLQLVHVVHPGMQNRVQSRQVVVV</sequence>
<keyword evidence="2" id="KW-1185">Reference proteome</keyword>
<dbReference type="EMBL" id="BPLR01008767">
    <property type="protein sequence ID" value="GIY27075.1"/>
    <property type="molecule type" value="Genomic_DNA"/>
</dbReference>
<evidence type="ECO:0000313" key="1">
    <source>
        <dbReference type="EMBL" id="GIY27075.1"/>
    </source>
</evidence>
<accession>A0AAV4RZA8</accession>
<dbReference type="AlphaFoldDB" id="A0AAV4RZA8"/>
<proteinExistence type="predicted"/>
<name>A0AAV4RZA8_CAEEX</name>
<protein>
    <submittedName>
        <fullName evidence="1">Uncharacterized protein</fullName>
    </submittedName>
</protein>
<comment type="caution">
    <text evidence="1">The sequence shown here is derived from an EMBL/GenBank/DDBJ whole genome shotgun (WGS) entry which is preliminary data.</text>
</comment>
<gene>
    <name evidence="1" type="ORF">CEXT_30661</name>
</gene>
<evidence type="ECO:0000313" key="2">
    <source>
        <dbReference type="Proteomes" id="UP001054945"/>
    </source>
</evidence>